<name>A0AA36CC39_9BILA</name>
<feature type="non-terminal residue" evidence="1">
    <location>
        <position position="1"/>
    </location>
</feature>
<keyword evidence="2" id="KW-1185">Reference proteome</keyword>
<evidence type="ECO:0000313" key="2">
    <source>
        <dbReference type="Proteomes" id="UP001177023"/>
    </source>
</evidence>
<proteinExistence type="predicted"/>
<organism evidence="1 2">
    <name type="scientific">Mesorhabditis spiculigera</name>
    <dbReference type="NCBI Taxonomy" id="96644"/>
    <lineage>
        <taxon>Eukaryota</taxon>
        <taxon>Metazoa</taxon>
        <taxon>Ecdysozoa</taxon>
        <taxon>Nematoda</taxon>
        <taxon>Chromadorea</taxon>
        <taxon>Rhabditida</taxon>
        <taxon>Rhabditina</taxon>
        <taxon>Rhabditomorpha</taxon>
        <taxon>Rhabditoidea</taxon>
        <taxon>Rhabditidae</taxon>
        <taxon>Mesorhabditinae</taxon>
        <taxon>Mesorhabditis</taxon>
    </lineage>
</organism>
<accession>A0AA36CC39</accession>
<protein>
    <submittedName>
        <fullName evidence="1">Uncharacterized protein</fullName>
    </submittedName>
</protein>
<dbReference type="AlphaFoldDB" id="A0AA36CC39"/>
<gene>
    <name evidence="1" type="ORF">MSPICULIGERA_LOCUS4267</name>
</gene>
<evidence type="ECO:0000313" key="1">
    <source>
        <dbReference type="EMBL" id="CAJ0565634.1"/>
    </source>
</evidence>
<comment type="caution">
    <text evidence="1">The sequence shown here is derived from an EMBL/GenBank/DDBJ whole genome shotgun (WGS) entry which is preliminary data.</text>
</comment>
<dbReference type="EMBL" id="CATQJA010001085">
    <property type="protein sequence ID" value="CAJ0565634.1"/>
    <property type="molecule type" value="Genomic_DNA"/>
</dbReference>
<reference evidence="1" key="1">
    <citation type="submission" date="2023-06" db="EMBL/GenBank/DDBJ databases">
        <authorList>
            <person name="Delattre M."/>
        </authorList>
    </citation>
    <scope>NUCLEOTIDE SEQUENCE</scope>
    <source>
        <strain evidence="1">AF72</strain>
    </source>
</reference>
<sequence length="89" mass="9933">MSVVDDDGPSRNPEPGVRVRVRPRAIHYVNQVASTYLAEQLFRLMIPTLKASTARRPGRHQAVLELDVQAQGRLIGDLAGNVNIWVLFD</sequence>
<dbReference type="Proteomes" id="UP001177023">
    <property type="component" value="Unassembled WGS sequence"/>
</dbReference>